<evidence type="ECO:0000313" key="9">
    <source>
        <dbReference type="Proteomes" id="UP001235939"/>
    </source>
</evidence>
<keyword evidence="9" id="KW-1185">Reference proteome</keyword>
<organism evidence="8 9">
    <name type="scientific">Cordylochernes scorpioides</name>
    <dbReference type="NCBI Taxonomy" id="51811"/>
    <lineage>
        <taxon>Eukaryota</taxon>
        <taxon>Metazoa</taxon>
        <taxon>Ecdysozoa</taxon>
        <taxon>Arthropoda</taxon>
        <taxon>Chelicerata</taxon>
        <taxon>Arachnida</taxon>
        <taxon>Pseudoscorpiones</taxon>
        <taxon>Cheliferoidea</taxon>
        <taxon>Chernetidae</taxon>
        <taxon>Cordylochernes</taxon>
    </lineage>
</organism>
<dbReference type="InterPro" id="IPR041588">
    <property type="entry name" value="Integrase_H2C2"/>
</dbReference>
<reference evidence="8 9" key="1">
    <citation type="submission" date="2022-01" db="EMBL/GenBank/DDBJ databases">
        <title>A chromosomal length assembly of Cordylochernes scorpioides.</title>
        <authorList>
            <person name="Zeh D."/>
            <person name="Zeh J."/>
        </authorList>
    </citation>
    <scope>NUCLEOTIDE SEQUENCE [LARGE SCALE GENOMIC DNA]</scope>
    <source>
        <strain evidence="8">IN4F17</strain>
        <tissue evidence="8">Whole Body</tissue>
    </source>
</reference>
<evidence type="ECO:0000313" key="8">
    <source>
        <dbReference type="EMBL" id="UYV67400.1"/>
    </source>
</evidence>
<dbReference type="PANTHER" id="PTHR24409:SF295">
    <property type="entry name" value="AZ2-RELATED"/>
    <property type="match status" value="1"/>
</dbReference>
<proteinExistence type="predicted"/>
<name>A0ABY6KIG5_9ARAC</name>
<dbReference type="Gene3D" id="3.30.160.60">
    <property type="entry name" value="Classic Zinc Finger"/>
    <property type="match status" value="3"/>
</dbReference>
<feature type="domain" description="C2H2-type" evidence="7">
    <location>
        <begin position="661"/>
        <end position="689"/>
    </location>
</feature>
<evidence type="ECO:0000256" key="2">
    <source>
        <dbReference type="ARBA" id="ARBA00022737"/>
    </source>
</evidence>
<evidence type="ECO:0000259" key="7">
    <source>
        <dbReference type="PROSITE" id="PS50157"/>
    </source>
</evidence>
<dbReference type="EMBL" id="CP092867">
    <property type="protein sequence ID" value="UYV67400.1"/>
    <property type="molecule type" value="Genomic_DNA"/>
</dbReference>
<dbReference type="PROSITE" id="PS00028">
    <property type="entry name" value="ZINC_FINGER_C2H2_1"/>
    <property type="match status" value="2"/>
</dbReference>
<feature type="region of interest" description="Disordered" evidence="6">
    <location>
        <begin position="766"/>
        <end position="843"/>
    </location>
</feature>
<dbReference type="Pfam" id="PF17921">
    <property type="entry name" value="Integrase_H2C2"/>
    <property type="match status" value="1"/>
</dbReference>
<keyword evidence="1" id="KW-0479">Metal-binding</keyword>
<dbReference type="Gene3D" id="1.10.340.70">
    <property type="match status" value="1"/>
</dbReference>
<evidence type="ECO:0000256" key="6">
    <source>
        <dbReference type="SAM" id="MobiDB-lite"/>
    </source>
</evidence>
<protein>
    <submittedName>
        <fullName evidence="8">GIN1</fullName>
    </submittedName>
</protein>
<dbReference type="InterPro" id="IPR013087">
    <property type="entry name" value="Znf_C2H2_type"/>
</dbReference>
<gene>
    <name evidence="8" type="ORF">LAZ67_5000464</name>
</gene>
<feature type="domain" description="C2H2-type" evidence="7">
    <location>
        <begin position="630"/>
        <end position="659"/>
    </location>
</feature>
<feature type="region of interest" description="Disordered" evidence="6">
    <location>
        <begin position="390"/>
        <end position="415"/>
    </location>
</feature>
<keyword evidence="2" id="KW-0677">Repeat</keyword>
<evidence type="ECO:0000256" key="4">
    <source>
        <dbReference type="ARBA" id="ARBA00022833"/>
    </source>
</evidence>
<dbReference type="Proteomes" id="UP001235939">
    <property type="component" value="Chromosome 05"/>
</dbReference>
<sequence length="843" mass="95583">MGPPDFFLFPKAKRCLKGHRFNDDIQNIQQAMVRRDTFFEDVLTYLTTGEFWEGATEADKKVMQTKAASFEVLDGQLYRASGDQRRLVLTDPERRLQVIQECHVAPDGIKHLGREMTKRAVATNYYWSGMNLDIRDFVRQCPECYAGETRSTGRSPFGGSIGKRSHLWKMVEVEVSGPFSMESKSCLVNVIDLVSKWISCLPVPAMNAREIARTLVAEFAVMGLPSAVRFVRLTQELATEVVSELEKELDRFMNTLEDVSDLLKQEGTSGEVVTCPKLAISQVSEDSQFTIRDLETLEVFVSNRQAQGEDDLSLYILVGQDSLLEESTRLWHLDTFSRFRKLYPEDSWSERLSYFSYCLRSCLPPPSAARTPNYLMFFRDMDIFKLAPDKLPSEDEESPDKDLEDSGSHPLQIYRFPDNTGQVSIEFEDEEEQEDKENEEEEYTELSSYQPSDTNGLVDADLTPGVAQELTERRGLRTSPRKTNSLYARNTSPSLRRKRLPDLYESEDDEDNMPPKKRKKPFIVALRGKERLTCPNCSEVLSQTELEQHLSFHPDSGPGLKCPVCGKMGQNWGPMYHHFTTHHPEHCPDPSMEETAQTSDMFSCNDCSFTTKLQRNFRIHRRMHEKVCFLQCHLCNEVFSHRSALSQHLTQVHHSGGGQRVLCEHCGVSLKSRGSLMAHVKRMHRETQWLLCSHCGFKAKTTSNLNAHIDRIHKKAFHCTICGFATKEKNSYSSDTTHFAIYEEDVDRVLCRRGDGDGVVLVAHREDPGLQVRRPPDDGEGLSNERTDGAAGPVAVGQRQVAGAAGNADRLARRRMPRMRQGVQGQPQSDVRRMAPEGAAAEG</sequence>
<dbReference type="SMART" id="SM00355">
    <property type="entry name" value="ZnF_C2H2"/>
    <property type="match status" value="6"/>
</dbReference>
<dbReference type="InterPro" id="IPR036236">
    <property type="entry name" value="Znf_C2H2_sf"/>
</dbReference>
<accession>A0ABY6KIG5</accession>
<evidence type="ECO:0000256" key="5">
    <source>
        <dbReference type="PROSITE-ProRule" id="PRU00042"/>
    </source>
</evidence>
<dbReference type="PANTHER" id="PTHR24409">
    <property type="entry name" value="ZINC FINGER PROTEIN 142"/>
    <property type="match status" value="1"/>
</dbReference>
<keyword evidence="3 5" id="KW-0863">Zinc-finger</keyword>
<feature type="compositionally biased region" description="Polar residues" evidence="6">
    <location>
        <begin position="446"/>
        <end position="455"/>
    </location>
</feature>
<evidence type="ECO:0000256" key="1">
    <source>
        <dbReference type="ARBA" id="ARBA00022723"/>
    </source>
</evidence>
<dbReference type="PROSITE" id="PS50157">
    <property type="entry name" value="ZINC_FINGER_C2H2_2"/>
    <property type="match status" value="2"/>
</dbReference>
<feature type="compositionally biased region" description="Polar residues" evidence="6">
    <location>
        <begin position="481"/>
        <end position="494"/>
    </location>
</feature>
<keyword evidence="4" id="KW-0862">Zinc</keyword>
<dbReference type="SUPFAM" id="SSF57667">
    <property type="entry name" value="beta-beta-alpha zinc fingers"/>
    <property type="match status" value="2"/>
</dbReference>
<evidence type="ECO:0000256" key="3">
    <source>
        <dbReference type="ARBA" id="ARBA00022771"/>
    </source>
</evidence>
<feature type="compositionally biased region" description="Low complexity" evidence="6">
    <location>
        <begin position="789"/>
        <end position="808"/>
    </location>
</feature>
<feature type="region of interest" description="Disordered" evidence="6">
    <location>
        <begin position="427"/>
        <end position="518"/>
    </location>
</feature>
<feature type="compositionally biased region" description="Acidic residues" evidence="6">
    <location>
        <begin position="427"/>
        <end position="444"/>
    </location>
</feature>